<dbReference type="Proteomes" id="UP001595715">
    <property type="component" value="Unassembled WGS sequence"/>
</dbReference>
<keyword evidence="1" id="KW-0805">Transcription regulation</keyword>
<feature type="domain" description="HTH araC/xylS-type" evidence="4">
    <location>
        <begin position="176"/>
        <end position="274"/>
    </location>
</feature>
<evidence type="ECO:0000313" key="6">
    <source>
        <dbReference type="Proteomes" id="UP001595715"/>
    </source>
</evidence>
<dbReference type="PANTHER" id="PTHR43280:SF30">
    <property type="entry name" value="MMSAB OPERON REGULATORY PROTEIN"/>
    <property type="match status" value="1"/>
</dbReference>
<organism evidence="5 6">
    <name type="scientific">Paenibacillus xanthanilyticus</name>
    <dbReference type="NCBI Taxonomy" id="1783531"/>
    <lineage>
        <taxon>Bacteria</taxon>
        <taxon>Bacillati</taxon>
        <taxon>Bacillota</taxon>
        <taxon>Bacilli</taxon>
        <taxon>Bacillales</taxon>
        <taxon>Paenibacillaceae</taxon>
        <taxon>Paenibacillus</taxon>
    </lineage>
</organism>
<evidence type="ECO:0000256" key="2">
    <source>
        <dbReference type="ARBA" id="ARBA00023125"/>
    </source>
</evidence>
<keyword evidence="3" id="KW-0804">Transcription</keyword>
<dbReference type="PROSITE" id="PS00041">
    <property type="entry name" value="HTH_ARAC_FAMILY_1"/>
    <property type="match status" value="1"/>
</dbReference>
<dbReference type="Pfam" id="PF02311">
    <property type="entry name" value="AraC_binding"/>
    <property type="match status" value="1"/>
</dbReference>
<dbReference type="InterPro" id="IPR003313">
    <property type="entry name" value="AraC-bd"/>
</dbReference>
<evidence type="ECO:0000259" key="4">
    <source>
        <dbReference type="PROSITE" id="PS01124"/>
    </source>
</evidence>
<dbReference type="InterPro" id="IPR020449">
    <property type="entry name" value="Tscrpt_reg_AraC-type_HTH"/>
</dbReference>
<dbReference type="PANTHER" id="PTHR43280">
    <property type="entry name" value="ARAC-FAMILY TRANSCRIPTIONAL REGULATOR"/>
    <property type="match status" value="1"/>
</dbReference>
<gene>
    <name evidence="5" type="ORF">ACFOZ8_08700</name>
</gene>
<protein>
    <submittedName>
        <fullName evidence="5">Helix-turn-helix domain-containing protein</fullName>
    </submittedName>
</protein>
<dbReference type="SUPFAM" id="SSF51215">
    <property type="entry name" value="Regulatory protein AraC"/>
    <property type="match status" value="1"/>
</dbReference>
<dbReference type="PROSITE" id="PS01124">
    <property type="entry name" value="HTH_ARAC_FAMILY_2"/>
    <property type="match status" value="1"/>
</dbReference>
<dbReference type="EMBL" id="JBHSAM010000020">
    <property type="protein sequence ID" value="MFC4099734.1"/>
    <property type="molecule type" value="Genomic_DNA"/>
</dbReference>
<keyword evidence="6" id="KW-1185">Reference proteome</keyword>
<dbReference type="SMART" id="SM00342">
    <property type="entry name" value="HTH_ARAC"/>
    <property type="match status" value="1"/>
</dbReference>
<dbReference type="SUPFAM" id="SSF46689">
    <property type="entry name" value="Homeodomain-like"/>
    <property type="match status" value="2"/>
</dbReference>
<evidence type="ECO:0000313" key="5">
    <source>
        <dbReference type="EMBL" id="MFC4099734.1"/>
    </source>
</evidence>
<keyword evidence="2" id="KW-0238">DNA-binding</keyword>
<evidence type="ECO:0000256" key="3">
    <source>
        <dbReference type="ARBA" id="ARBA00023163"/>
    </source>
</evidence>
<dbReference type="InterPro" id="IPR009057">
    <property type="entry name" value="Homeodomain-like_sf"/>
</dbReference>
<dbReference type="InterPro" id="IPR018060">
    <property type="entry name" value="HTH_AraC"/>
</dbReference>
<proteinExistence type="predicted"/>
<evidence type="ECO:0000256" key="1">
    <source>
        <dbReference type="ARBA" id="ARBA00023015"/>
    </source>
</evidence>
<dbReference type="PRINTS" id="PR00032">
    <property type="entry name" value="HTHARAC"/>
</dbReference>
<name>A0ABV8JZB7_9BACL</name>
<dbReference type="InterPro" id="IPR018062">
    <property type="entry name" value="HTH_AraC-typ_CS"/>
</dbReference>
<dbReference type="Gene3D" id="1.10.10.60">
    <property type="entry name" value="Homeodomain-like"/>
    <property type="match status" value="2"/>
</dbReference>
<sequence length="277" mass="31597">MTIHKIAHHKIQDQQDIQFHYTGTEQCAPGQSWGPGIKDSYKLFYIHSGTGLLRIRDTAFRIDKGHVFLLSPGVLSFYQTDEKDPWNFSWVAFDGAIVPDYLKQAGFTPDCPVIRCDREQEIRQCFNRLFDANQHYYSKPLQMTSALYAFLALVLESARQEPSAFMTGTAKDHYISQAVRFLANNYTEAITVADMARNLGLNRKYMTELFKEAVGMPPQQYLGQLRISKASELLTETSLSVKEIAYSVGYANPLHFSKMFSQRYGRSPSAYRKLGSK</sequence>
<dbReference type="RefSeq" id="WP_377718416.1">
    <property type="nucleotide sequence ID" value="NZ_JBHSAM010000020.1"/>
</dbReference>
<dbReference type="Gene3D" id="2.60.120.280">
    <property type="entry name" value="Regulatory protein AraC"/>
    <property type="match status" value="1"/>
</dbReference>
<comment type="caution">
    <text evidence="5">The sequence shown here is derived from an EMBL/GenBank/DDBJ whole genome shotgun (WGS) entry which is preliminary data.</text>
</comment>
<dbReference type="Pfam" id="PF12833">
    <property type="entry name" value="HTH_18"/>
    <property type="match status" value="1"/>
</dbReference>
<dbReference type="InterPro" id="IPR037923">
    <property type="entry name" value="HTH-like"/>
</dbReference>
<reference evidence="6" key="1">
    <citation type="journal article" date="2019" name="Int. J. Syst. Evol. Microbiol.">
        <title>The Global Catalogue of Microorganisms (GCM) 10K type strain sequencing project: providing services to taxonomists for standard genome sequencing and annotation.</title>
        <authorList>
            <consortium name="The Broad Institute Genomics Platform"/>
            <consortium name="The Broad Institute Genome Sequencing Center for Infectious Disease"/>
            <person name="Wu L."/>
            <person name="Ma J."/>
        </authorList>
    </citation>
    <scope>NUCLEOTIDE SEQUENCE [LARGE SCALE GENOMIC DNA]</scope>
    <source>
        <strain evidence="6">IBRC-M 10987</strain>
    </source>
</reference>
<dbReference type="CDD" id="cd06986">
    <property type="entry name" value="cupin_MmsR-like_N"/>
    <property type="match status" value="1"/>
</dbReference>
<accession>A0ABV8JZB7</accession>